<proteinExistence type="predicted"/>
<dbReference type="GeneID" id="54599943"/>
<sequence>MIAPTKNSIYIKKGISYSNKSNKMDPNWITGFCDAESSFSIRVGKDESRFKNIRIAPIFSIELHEKDYNLLKEIQNFFVVGTIIKRIKKGSPTAIYSVQSISALKDIILPHFNQYNLLTQKKEDFRLFSLVVHMLYDNQHKNEEGLNKILSYKASMGKGLSKTLLSIFPGIEPTVRNLVLPTKDFNPFWVAGFVDGEGCFYVKTSKIKKGLGIAYKVNVYFSISQHKRDLALLENLATYFNCGFVETVKTRPTQSSYVVYKFYDILNKIIPFFDTYSLKGKKLLDFYDFKKIASITEKNINYEENSDLLKEIILIKKNMNRNR</sequence>
<keyword evidence="2" id="KW-0255">Endonuclease</keyword>
<feature type="domain" description="Homing endonuclease LAGLIDADG" evidence="1">
    <location>
        <begin position="29"/>
        <end position="129"/>
    </location>
</feature>
<dbReference type="InterPro" id="IPR027434">
    <property type="entry name" value="Homing_endonucl"/>
</dbReference>
<protein>
    <submittedName>
        <fullName evidence="2">LAGLIDADG endonuclease</fullName>
    </submittedName>
</protein>
<keyword evidence="2" id="KW-0378">Hydrolase</keyword>
<keyword evidence="2" id="KW-0540">Nuclease</keyword>
<dbReference type="GO" id="GO:0005739">
    <property type="term" value="C:mitochondrion"/>
    <property type="evidence" value="ECO:0007669"/>
    <property type="project" value="UniProtKB-ARBA"/>
</dbReference>
<dbReference type="AlphaFoldDB" id="A0A6G9KD53"/>
<dbReference type="SUPFAM" id="SSF55608">
    <property type="entry name" value="Homing endonucleases"/>
    <property type="match status" value="2"/>
</dbReference>
<evidence type="ECO:0000259" key="1">
    <source>
        <dbReference type="Pfam" id="PF00961"/>
    </source>
</evidence>
<geneLocation type="mitochondrion" evidence="2"/>
<evidence type="ECO:0000313" key="2">
    <source>
        <dbReference type="EMBL" id="QIQ48901.1"/>
    </source>
</evidence>
<dbReference type="PANTHER" id="PTHR36181:SF4">
    <property type="entry name" value="LAGLIDADG ENDONUCLEASE"/>
    <property type="match status" value="1"/>
</dbReference>
<dbReference type="InterPro" id="IPR051289">
    <property type="entry name" value="LAGLIDADG_Endonuclease"/>
</dbReference>
<dbReference type="EMBL" id="MN978926">
    <property type="protein sequence ID" value="QIQ48901.1"/>
    <property type="molecule type" value="Genomic_DNA"/>
</dbReference>
<dbReference type="InterPro" id="IPR004860">
    <property type="entry name" value="LAGLIDADG_dom"/>
</dbReference>
<reference evidence="2" key="1">
    <citation type="submission" date="2020-01" db="EMBL/GenBank/DDBJ databases">
        <title>The mitochondrial genome of Bipolaris sorokiniana.</title>
        <authorList>
            <person name="Song N."/>
        </authorList>
    </citation>
    <scope>NUCLEOTIDE SEQUENCE</scope>
</reference>
<gene>
    <name evidence="2" type="primary">orf323</name>
</gene>
<keyword evidence="2" id="KW-0496">Mitochondrion</keyword>
<feature type="domain" description="Homing endonuclease LAGLIDADG" evidence="1">
    <location>
        <begin position="191"/>
        <end position="292"/>
    </location>
</feature>
<dbReference type="Pfam" id="PF00961">
    <property type="entry name" value="LAGLIDADG_1"/>
    <property type="match status" value="2"/>
</dbReference>
<dbReference type="Gene3D" id="3.10.28.10">
    <property type="entry name" value="Homing endonucleases"/>
    <property type="match status" value="2"/>
</dbReference>
<organism evidence="2">
    <name type="scientific">Cochliobolus sativus</name>
    <name type="common">Common root rot and spot blotch fungus</name>
    <name type="synonym">Bipolaris sorokiniana</name>
    <dbReference type="NCBI Taxonomy" id="45130"/>
    <lineage>
        <taxon>Eukaryota</taxon>
        <taxon>Fungi</taxon>
        <taxon>Dikarya</taxon>
        <taxon>Ascomycota</taxon>
        <taxon>Pezizomycotina</taxon>
        <taxon>Dothideomycetes</taxon>
        <taxon>Pleosporomycetidae</taxon>
        <taxon>Pleosporales</taxon>
        <taxon>Pleosporineae</taxon>
        <taxon>Pleosporaceae</taxon>
        <taxon>Bipolaris</taxon>
    </lineage>
</organism>
<dbReference type="RefSeq" id="YP_009759689.1">
    <property type="nucleotide sequence ID" value="NC_047242.1"/>
</dbReference>
<name>A0A6G9KD53_COCSA</name>
<accession>A0A6G9KD53</accession>
<dbReference type="PANTHER" id="PTHR36181">
    <property type="entry name" value="INTRON-ENCODED ENDONUCLEASE AI3-RELATED"/>
    <property type="match status" value="1"/>
</dbReference>
<dbReference type="GO" id="GO:0004519">
    <property type="term" value="F:endonuclease activity"/>
    <property type="evidence" value="ECO:0007669"/>
    <property type="project" value="UniProtKB-KW"/>
</dbReference>